<dbReference type="OrthoDB" id="10262413at2759"/>
<sequence>MSAKTHIFITGATGYIGGTILQCLLQHPRTDSFDITALVRDPKKIELLKSFGVSPVIGSHSDLETLENTAAQADVVITAADCDDLPAAEAILRGQKKTYDKTGKAPILIHTVSVLRDNAGGMFATDNVYSDLDINLIETLPHSQPHRPVDVIVSEAGRNGYVRTHIVLPSTIYGIARGPLFYSGMSNPQSIQIPALIRAGWARGQGGVIGQGKNIWPCIHIDELGDLYTVLFDSALSNPETPNGREGYYFGESDHYLLYDVAKAVSAALAKLGRGTSEPTTFTDEEFQKFRLRNLGGNSRCRADRSRAIGWKPTKTTQDLLDSIKPEIQALIANRRIEN</sequence>
<dbReference type="eggNOG" id="KOG1502">
    <property type="taxonomic scope" value="Eukaryota"/>
</dbReference>
<dbReference type="Gene3D" id="3.40.50.720">
    <property type="entry name" value="NAD(P)-binding Rossmann-like Domain"/>
    <property type="match status" value="1"/>
</dbReference>
<dbReference type="PANTHER" id="PTHR48079:SF6">
    <property type="entry name" value="NAD(P)-BINDING DOMAIN-CONTAINING PROTEIN-RELATED"/>
    <property type="match status" value="1"/>
</dbReference>
<dbReference type="InterPro" id="IPR051783">
    <property type="entry name" value="NAD(P)-dependent_oxidoreduct"/>
</dbReference>
<dbReference type="GeneID" id="19298580"/>
<evidence type="ECO:0000313" key="3">
    <source>
        <dbReference type="Proteomes" id="UP000030669"/>
    </source>
</evidence>
<gene>
    <name evidence="2" type="ORF">GLOTRDRAFT_103543</name>
</gene>
<dbReference type="STRING" id="670483.S7RXB0"/>
<dbReference type="RefSeq" id="XP_007862487.1">
    <property type="nucleotide sequence ID" value="XM_007864296.1"/>
</dbReference>
<dbReference type="GO" id="GO:0005737">
    <property type="term" value="C:cytoplasm"/>
    <property type="evidence" value="ECO:0007669"/>
    <property type="project" value="TreeGrafter"/>
</dbReference>
<dbReference type="Pfam" id="PF05368">
    <property type="entry name" value="NmrA"/>
    <property type="match status" value="1"/>
</dbReference>
<dbReference type="Proteomes" id="UP000030669">
    <property type="component" value="Unassembled WGS sequence"/>
</dbReference>
<dbReference type="GO" id="GO:0004029">
    <property type="term" value="F:aldehyde dehydrogenase (NAD+) activity"/>
    <property type="evidence" value="ECO:0007669"/>
    <property type="project" value="TreeGrafter"/>
</dbReference>
<accession>S7RXB0</accession>
<dbReference type="KEGG" id="gtr:GLOTRDRAFT_103543"/>
<name>S7RXB0_GLOTA</name>
<dbReference type="InterPro" id="IPR036291">
    <property type="entry name" value="NAD(P)-bd_dom_sf"/>
</dbReference>
<dbReference type="HOGENOM" id="CLU_007383_12_1_1"/>
<dbReference type="SUPFAM" id="SSF51735">
    <property type="entry name" value="NAD(P)-binding Rossmann-fold domains"/>
    <property type="match status" value="1"/>
</dbReference>
<evidence type="ECO:0000259" key="1">
    <source>
        <dbReference type="Pfam" id="PF05368"/>
    </source>
</evidence>
<dbReference type="PANTHER" id="PTHR48079">
    <property type="entry name" value="PROTEIN YEEZ"/>
    <property type="match status" value="1"/>
</dbReference>
<evidence type="ECO:0000313" key="2">
    <source>
        <dbReference type="EMBL" id="EPQ59525.1"/>
    </source>
</evidence>
<proteinExistence type="predicted"/>
<keyword evidence="3" id="KW-1185">Reference proteome</keyword>
<feature type="domain" description="NmrA-like" evidence="1">
    <location>
        <begin position="4"/>
        <end position="81"/>
    </location>
</feature>
<dbReference type="OMA" id="HPEANNF"/>
<dbReference type="InterPro" id="IPR008030">
    <property type="entry name" value="NmrA-like"/>
</dbReference>
<dbReference type="EMBL" id="KB469297">
    <property type="protein sequence ID" value="EPQ59525.1"/>
    <property type="molecule type" value="Genomic_DNA"/>
</dbReference>
<dbReference type="AlphaFoldDB" id="S7RXB0"/>
<reference evidence="2 3" key="1">
    <citation type="journal article" date="2012" name="Science">
        <title>The Paleozoic origin of enzymatic lignin decomposition reconstructed from 31 fungal genomes.</title>
        <authorList>
            <person name="Floudas D."/>
            <person name="Binder M."/>
            <person name="Riley R."/>
            <person name="Barry K."/>
            <person name="Blanchette R.A."/>
            <person name="Henrissat B."/>
            <person name="Martinez A.T."/>
            <person name="Otillar R."/>
            <person name="Spatafora J.W."/>
            <person name="Yadav J.S."/>
            <person name="Aerts A."/>
            <person name="Benoit I."/>
            <person name="Boyd A."/>
            <person name="Carlson A."/>
            <person name="Copeland A."/>
            <person name="Coutinho P.M."/>
            <person name="de Vries R.P."/>
            <person name="Ferreira P."/>
            <person name="Findley K."/>
            <person name="Foster B."/>
            <person name="Gaskell J."/>
            <person name="Glotzer D."/>
            <person name="Gorecki P."/>
            <person name="Heitman J."/>
            <person name="Hesse C."/>
            <person name="Hori C."/>
            <person name="Igarashi K."/>
            <person name="Jurgens J.A."/>
            <person name="Kallen N."/>
            <person name="Kersten P."/>
            <person name="Kohler A."/>
            <person name="Kuees U."/>
            <person name="Kumar T.K.A."/>
            <person name="Kuo A."/>
            <person name="LaButti K."/>
            <person name="Larrondo L.F."/>
            <person name="Lindquist E."/>
            <person name="Ling A."/>
            <person name="Lombard V."/>
            <person name="Lucas S."/>
            <person name="Lundell T."/>
            <person name="Martin R."/>
            <person name="McLaughlin D.J."/>
            <person name="Morgenstern I."/>
            <person name="Morin E."/>
            <person name="Murat C."/>
            <person name="Nagy L.G."/>
            <person name="Nolan M."/>
            <person name="Ohm R.A."/>
            <person name="Patyshakuliyeva A."/>
            <person name="Rokas A."/>
            <person name="Ruiz-Duenas F.J."/>
            <person name="Sabat G."/>
            <person name="Salamov A."/>
            <person name="Samejima M."/>
            <person name="Schmutz J."/>
            <person name="Slot J.C."/>
            <person name="St John F."/>
            <person name="Stenlid J."/>
            <person name="Sun H."/>
            <person name="Sun S."/>
            <person name="Syed K."/>
            <person name="Tsang A."/>
            <person name="Wiebenga A."/>
            <person name="Young D."/>
            <person name="Pisabarro A."/>
            <person name="Eastwood D.C."/>
            <person name="Martin F."/>
            <person name="Cullen D."/>
            <person name="Grigoriev I.V."/>
            <person name="Hibbett D.S."/>
        </authorList>
    </citation>
    <scope>NUCLEOTIDE SEQUENCE [LARGE SCALE GENOMIC DNA]</scope>
    <source>
        <strain evidence="2 3">ATCC 11539</strain>
    </source>
</reference>
<organism evidence="2 3">
    <name type="scientific">Gloeophyllum trabeum (strain ATCC 11539 / FP-39264 / Madison 617)</name>
    <name type="common">Brown rot fungus</name>
    <dbReference type="NCBI Taxonomy" id="670483"/>
    <lineage>
        <taxon>Eukaryota</taxon>
        <taxon>Fungi</taxon>
        <taxon>Dikarya</taxon>
        <taxon>Basidiomycota</taxon>
        <taxon>Agaricomycotina</taxon>
        <taxon>Agaricomycetes</taxon>
        <taxon>Gloeophyllales</taxon>
        <taxon>Gloeophyllaceae</taxon>
        <taxon>Gloeophyllum</taxon>
    </lineage>
</organism>
<protein>
    <submittedName>
        <fullName evidence="2">NAD P-binding protein</fullName>
    </submittedName>
</protein>